<feature type="non-terminal residue" evidence="1">
    <location>
        <position position="77"/>
    </location>
</feature>
<dbReference type="SUPFAM" id="SSF47473">
    <property type="entry name" value="EF-hand"/>
    <property type="match status" value="1"/>
</dbReference>
<dbReference type="InterPro" id="IPR011992">
    <property type="entry name" value="EF-hand-dom_pair"/>
</dbReference>
<organism evidence="1 2">
    <name type="scientific">Entomortierella chlamydospora</name>
    <dbReference type="NCBI Taxonomy" id="101097"/>
    <lineage>
        <taxon>Eukaryota</taxon>
        <taxon>Fungi</taxon>
        <taxon>Fungi incertae sedis</taxon>
        <taxon>Mucoromycota</taxon>
        <taxon>Mortierellomycotina</taxon>
        <taxon>Mortierellomycetes</taxon>
        <taxon>Mortierellales</taxon>
        <taxon>Mortierellaceae</taxon>
        <taxon>Entomortierella</taxon>
    </lineage>
</organism>
<dbReference type="Gene3D" id="1.10.238.10">
    <property type="entry name" value="EF-hand"/>
    <property type="match status" value="1"/>
</dbReference>
<dbReference type="Proteomes" id="UP000703661">
    <property type="component" value="Unassembled WGS sequence"/>
</dbReference>
<keyword evidence="2" id="KW-1185">Reference proteome</keyword>
<reference evidence="1" key="1">
    <citation type="journal article" date="2020" name="Fungal Divers.">
        <title>Resolving the Mortierellaceae phylogeny through synthesis of multi-gene phylogenetics and phylogenomics.</title>
        <authorList>
            <person name="Vandepol N."/>
            <person name="Liber J."/>
            <person name="Desiro A."/>
            <person name="Na H."/>
            <person name="Kennedy M."/>
            <person name="Barry K."/>
            <person name="Grigoriev I.V."/>
            <person name="Miller A.N."/>
            <person name="O'Donnell K."/>
            <person name="Stajich J.E."/>
            <person name="Bonito G."/>
        </authorList>
    </citation>
    <scope>NUCLEOTIDE SEQUENCE</scope>
    <source>
        <strain evidence="1">NRRL 2769</strain>
    </source>
</reference>
<dbReference type="EMBL" id="JAAAID010000228">
    <property type="protein sequence ID" value="KAG0020269.1"/>
    <property type="molecule type" value="Genomic_DNA"/>
</dbReference>
<comment type="caution">
    <text evidence="1">The sequence shown here is derived from an EMBL/GenBank/DDBJ whole genome shotgun (WGS) entry which is preliminary data.</text>
</comment>
<evidence type="ECO:0000313" key="1">
    <source>
        <dbReference type="EMBL" id="KAG0020269.1"/>
    </source>
</evidence>
<evidence type="ECO:0000313" key="2">
    <source>
        <dbReference type="Proteomes" id="UP000703661"/>
    </source>
</evidence>
<accession>A0A9P6T2P9</accession>
<name>A0A9P6T2P9_9FUNG</name>
<gene>
    <name evidence="1" type="primary">AGC1_2</name>
    <name evidence="1" type="ORF">BGZ80_004470</name>
</gene>
<protein>
    <submittedName>
        <fullName evidence="1">Mitochondrial aspartate-glutamate transporter agc1</fullName>
    </submittedName>
</protein>
<proteinExistence type="predicted"/>
<sequence>MSQQALSHTNEAAIERYKRAFQKFASIEKNGEKFMTKEDFVDAIAPDEDYKRVQRSQYGVLFNVADQSKNGVLSLSD</sequence>
<dbReference type="AlphaFoldDB" id="A0A9P6T2P9"/>